<evidence type="ECO:0000256" key="2">
    <source>
        <dbReference type="SAM" id="MobiDB-lite"/>
    </source>
</evidence>
<feature type="coiled-coil region" evidence="1">
    <location>
        <begin position="61"/>
        <end position="109"/>
    </location>
</feature>
<evidence type="ECO:0000313" key="4">
    <source>
        <dbReference type="Proteomes" id="UP001497623"/>
    </source>
</evidence>
<dbReference type="EMBL" id="CAXKWB010014444">
    <property type="protein sequence ID" value="CAL4110683.1"/>
    <property type="molecule type" value="Genomic_DNA"/>
</dbReference>
<dbReference type="AlphaFoldDB" id="A0AAV2R453"/>
<keyword evidence="1" id="KW-0175">Coiled coil</keyword>
<protein>
    <submittedName>
        <fullName evidence="3">Uncharacterized protein</fullName>
    </submittedName>
</protein>
<gene>
    <name evidence="3" type="ORF">MNOR_LOCUS19458</name>
</gene>
<keyword evidence="4" id="KW-1185">Reference proteome</keyword>
<feature type="non-terminal residue" evidence="3">
    <location>
        <position position="1"/>
    </location>
</feature>
<reference evidence="3 4" key="1">
    <citation type="submission" date="2024-05" db="EMBL/GenBank/DDBJ databases">
        <authorList>
            <person name="Wallberg A."/>
        </authorList>
    </citation>
    <scope>NUCLEOTIDE SEQUENCE [LARGE SCALE GENOMIC DNA]</scope>
</reference>
<comment type="caution">
    <text evidence="3">The sequence shown here is derived from an EMBL/GenBank/DDBJ whole genome shotgun (WGS) entry which is preliminary data.</text>
</comment>
<feature type="non-terminal residue" evidence="3">
    <location>
        <position position="112"/>
    </location>
</feature>
<feature type="region of interest" description="Disordered" evidence="2">
    <location>
        <begin position="22"/>
        <end position="54"/>
    </location>
</feature>
<proteinExistence type="predicted"/>
<accession>A0AAV2R453</accession>
<sequence>GASAFLGTNGCSKMNFTSSGGSGLFDLGNMSPHSRNPLSSGLSQSPLIGGGGPFSNCSSEIQRLREELATNRTKLASWEEGIAQARTACEAWRREADDASRKCKIAEQTKEE</sequence>
<evidence type="ECO:0000256" key="1">
    <source>
        <dbReference type="SAM" id="Coils"/>
    </source>
</evidence>
<evidence type="ECO:0000313" key="3">
    <source>
        <dbReference type="EMBL" id="CAL4110683.1"/>
    </source>
</evidence>
<dbReference type="Proteomes" id="UP001497623">
    <property type="component" value="Unassembled WGS sequence"/>
</dbReference>
<feature type="compositionally biased region" description="Polar residues" evidence="2">
    <location>
        <begin position="31"/>
        <end position="46"/>
    </location>
</feature>
<name>A0AAV2R453_MEGNR</name>
<organism evidence="3 4">
    <name type="scientific">Meganyctiphanes norvegica</name>
    <name type="common">Northern krill</name>
    <name type="synonym">Thysanopoda norvegica</name>
    <dbReference type="NCBI Taxonomy" id="48144"/>
    <lineage>
        <taxon>Eukaryota</taxon>
        <taxon>Metazoa</taxon>
        <taxon>Ecdysozoa</taxon>
        <taxon>Arthropoda</taxon>
        <taxon>Crustacea</taxon>
        <taxon>Multicrustacea</taxon>
        <taxon>Malacostraca</taxon>
        <taxon>Eumalacostraca</taxon>
        <taxon>Eucarida</taxon>
        <taxon>Euphausiacea</taxon>
        <taxon>Euphausiidae</taxon>
        <taxon>Meganyctiphanes</taxon>
    </lineage>
</organism>